<dbReference type="AlphaFoldDB" id="A0A1G7B3S5"/>
<dbReference type="OrthoDB" id="9759612at2"/>
<dbReference type="RefSeq" id="WP_091039539.1">
    <property type="nucleotide sequence ID" value="NZ_FNAD01000015.1"/>
</dbReference>
<comment type="similarity">
    <text evidence="1">Belongs to the enoyl-CoA hydratase/isomerase family.</text>
</comment>
<dbReference type="SUPFAM" id="SSF54637">
    <property type="entry name" value="Thioesterase/thiol ester dehydrase-isomerase"/>
    <property type="match status" value="1"/>
</dbReference>
<dbReference type="PANTHER" id="PTHR42993">
    <property type="entry name" value="MAOC-LIKE DEHYDRATASE DOMAIN-CONTAINING PROTEIN"/>
    <property type="match status" value="1"/>
</dbReference>
<accession>A0A1G7B3S5</accession>
<dbReference type="CDD" id="cd03450">
    <property type="entry name" value="NodN"/>
    <property type="match status" value="1"/>
</dbReference>
<feature type="domain" description="MaoC-like" evidence="2">
    <location>
        <begin position="26"/>
        <end position="121"/>
    </location>
</feature>
<dbReference type="STRING" id="58114.SAMN05216270_115128"/>
<dbReference type="PANTHER" id="PTHR42993:SF1">
    <property type="entry name" value="MAOC-LIKE DEHYDRATASE DOMAIN-CONTAINING PROTEIN"/>
    <property type="match status" value="1"/>
</dbReference>
<evidence type="ECO:0000259" key="2">
    <source>
        <dbReference type="Pfam" id="PF01575"/>
    </source>
</evidence>
<dbReference type="InterPro" id="IPR039375">
    <property type="entry name" value="NodN-like"/>
</dbReference>
<sequence length="153" mass="16180">MSDRIEVASPQALADALGGRAVGEWFIVDQARIDAFADATEDHQWIHVDPERAAGGPFGGPIAHGYLTLSLLPRLTKGLFDIGGLAMSVNYGLDRLRFLQPVAAGSRVRAVVELVSAEAVNLGVRAGYAVTVEIEGADKPALAAQTITLYVPE</sequence>
<proteinExistence type="inferred from homology"/>
<protein>
    <submittedName>
        <fullName evidence="3">Acyl dehydratase</fullName>
    </submittedName>
</protein>
<name>A0A1G7B3S5_9ACTN</name>
<keyword evidence="4" id="KW-1185">Reference proteome</keyword>
<reference evidence="4" key="1">
    <citation type="submission" date="2016-10" db="EMBL/GenBank/DDBJ databases">
        <authorList>
            <person name="Varghese N."/>
            <person name="Submissions S."/>
        </authorList>
    </citation>
    <scope>NUCLEOTIDE SEQUENCE [LARGE SCALE GENOMIC DNA]</scope>
    <source>
        <strain evidence="4">CGMCC 4.3516</strain>
    </source>
</reference>
<dbReference type="Gene3D" id="3.10.129.10">
    <property type="entry name" value="Hotdog Thioesterase"/>
    <property type="match status" value="1"/>
</dbReference>
<dbReference type="EMBL" id="FNAD01000015">
    <property type="protein sequence ID" value="SDE21602.1"/>
    <property type="molecule type" value="Genomic_DNA"/>
</dbReference>
<dbReference type="InterPro" id="IPR029069">
    <property type="entry name" value="HotDog_dom_sf"/>
</dbReference>
<evidence type="ECO:0000313" key="4">
    <source>
        <dbReference type="Proteomes" id="UP000198949"/>
    </source>
</evidence>
<organism evidence="3 4">
    <name type="scientific">Glycomyces harbinensis</name>
    <dbReference type="NCBI Taxonomy" id="58114"/>
    <lineage>
        <taxon>Bacteria</taxon>
        <taxon>Bacillati</taxon>
        <taxon>Actinomycetota</taxon>
        <taxon>Actinomycetes</taxon>
        <taxon>Glycomycetales</taxon>
        <taxon>Glycomycetaceae</taxon>
        <taxon>Glycomyces</taxon>
    </lineage>
</organism>
<dbReference type="Pfam" id="PF01575">
    <property type="entry name" value="MaoC_dehydratas"/>
    <property type="match status" value="1"/>
</dbReference>
<dbReference type="InterPro" id="IPR002539">
    <property type="entry name" value="MaoC-like_dom"/>
</dbReference>
<dbReference type="Proteomes" id="UP000198949">
    <property type="component" value="Unassembled WGS sequence"/>
</dbReference>
<evidence type="ECO:0000313" key="3">
    <source>
        <dbReference type="EMBL" id="SDE21602.1"/>
    </source>
</evidence>
<evidence type="ECO:0000256" key="1">
    <source>
        <dbReference type="ARBA" id="ARBA00005254"/>
    </source>
</evidence>
<gene>
    <name evidence="3" type="ORF">SAMN05216270_115128</name>
</gene>